<sequence length="114" mass="13400">MLYLLSFLLMAAVSLARPNREIYEKIPQVDIDEVLTNDAVLEHHFNCVMERSDCPDLIDQIKLIVPELVSTNCAMCTEEERAVVRRVTTHVRETKPDMWKEFCDRYDPERKFDP</sequence>
<name>A0ABD2PEM9_9CUCU</name>
<dbReference type="EMBL" id="JABFTP020000185">
    <property type="protein sequence ID" value="KAL3289224.1"/>
    <property type="molecule type" value="Genomic_DNA"/>
</dbReference>
<feature type="chain" id="PRO_5044776595" description="Chemosensory protein" evidence="1">
    <location>
        <begin position="17"/>
        <end position="114"/>
    </location>
</feature>
<dbReference type="SUPFAM" id="SSF100910">
    <property type="entry name" value="Chemosensory protein Csp2"/>
    <property type="match status" value="1"/>
</dbReference>
<dbReference type="PANTHER" id="PTHR11257:SF13">
    <property type="entry name" value="GEO07322P1"/>
    <property type="match status" value="1"/>
</dbReference>
<protein>
    <recommendedName>
        <fullName evidence="4">Chemosensory protein</fullName>
    </recommendedName>
</protein>
<accession>A0ABD2PEM9</accession>
<keyword evidence="1" id="KW-0732">Signal</keyword>
<keyword evidence="3" id="KW-1185">Reference proteome</keyword>
<proteinExistence type="predicted"/>
<gene>
    <name evidence="2" type="ORF">HHI36_003658</name>
</gene>
<dbReference type="PANTHER" id="PTHR11257">
    <property type="entry name" value="CHEMOSENSORY PROTEIN-RELATED"/>
    <property type="match status" value="1"/>
</dbReference>
<evidence type="ECO:0000313" key="2">
    <source>
        <dbReference type="EMBL" id="KAL3289224.1"/>
    </source>
</evidence>
<dbReference type="InterPro" id="IPR036682">
    <property type="entry name" value="OS_D_A10/PebIII_sf"/>
</dbReference>
<dbReference type="Proteomes" id="UP001516400">
    <property type="component" value="Unassembled WGS sequence"/>
</dbReference>
<dbReference type="InterPro" id="IPR005055">
    <property type="entry name" value="A10/PebIII"/>
</dbReference>
<reference evidence="2 3" key="1">
    <citation type="journal article" date="2021" name="BMC Biol.">
        <title>Horizontally acquired antibacterial genes associated with adaptive radiation of ladybird beetles.</title>
        <authorList>
            <person name="Li H.S."/>
            <person name="Tang X.F."/>
            <person name="Huang Y.H."/>
            <person name="Xu Z.Y."/>
            <person name="Chen M.L."/>
            <person name="Du X.Y."/>
            <person name="Qiu B.Y."/>
            <person name="Chen P.T."/>
            <person name="Zhang W."/>
            <person name="Slipinski A."/>
            <person name="Escalona H.E."/>
            <person name="Waterhouse R.M."/>
            <person name="Zwick A."/>
            <person name="Pang H."/>
        </authorList>
    </citation>
    <scope>NUCLEOTIDE SEQUENCE [LARGE SCALE GENOMIC DNA]</scope>
    <source>
        <strain evidence="2">SYSU2018</strain>
    </source>
</reference>
<evidence type="ECO:0008006" key="4">
    <source>
        <dbReference type="Google" id="ProtNLM"/>
    </source>
</evidence>
<dbReference type="Gene3D" id="1.10.2080.10">
    <property type="entry name" value="Insect odorant-binding protein A10/Ejaculatory bulb-specific protein 3"/>
    <property type="match status" value="1"/>
</dbReference>
<comment type="caution">
    <text evidence="2">The sequence shown here is derived from an EMBL/GenBank/DDBJ whole genome shotgun (WGS) entry which is preliminary data.</text>
</comment>
<evidence type="ECO:0000256" key="1">
    <source>
        <dbReference type="SAM" id="SignalP"/>
    </source>
</evidence>
<feature type="signal peptide" evidence="1">
    <location>
        <begin position="1"/>
        <end position="16"/>
    </location>
</feature>
<organism evidence="2 3">
    <name type="scientific">Cryptolaemus montrouzieri</name>
    <dbReference type="NCBI Taxonomy" id="559131"/>
    <lineage>
        <taxon>Eukaryota</taxon>
        <taxon>Metazoa</taxon>
        <taxon>Ecdysozoa</taxon>
        <taxon>Arthropoda</taxon>
        <taxon>Hexapoda</taxon>
        <taxon>Insecta</taxon>
        <taxon>Pterygota</taxon>
        <taxon>Neoptera</taxon>
        <taxon>Endopterygota</taxon>
        <taxon>Coleoptera</taxon>
        <taxon>Polyphaga</taxon>
        <taxon>Cucujiformia</taxon>
        <taxon>Coccinelloidea</taxon>
        <taxon>Coccinellidae</taxon>
        <taxon>Scymninae</taxon>
        <taxon>Scymnini</taxon>
        <taxon>Cryptolaemus</taxon>
    </lineage>
</organism>
<dbReference type="AlphaFoldDB" id="A0ABD2PEM9"/>
<dbReference type="Pfam" id="PF03392">
    <property type="entry name" value="OS-D"/>
    <property type="match status" value="1"/>
</dbReference>
<evidence type="ECO:0000313" key="3">
    <source>
        <dbReference type="Proteomes" id="UP001516400"/>
    </source>
</evidence>